<accession>A0A6C0CKW2</accession>
<protein>
    <submittedName>
        <fullName evidence="1">Uncharacterized protein</fullName>
    </submittedName>
</protein>
<reference evidence="1" key="1">
    <citation type="journal article" date="2020" name="Nature">
        <title>Giant virus diversity and host interactions through global metagenomics.</title>
        <authorList>
            <person name="Schulz F."/>
            <person name="Roux S."/>
            <person name="Paez-Espino D."/>
            <person name="Jungbluth S."/>
            <person name="Walsh D.A."/>
            <person name="Denef V.J."/>
            <person name="McMahon K.D."/>
            <person name="Konstantinidis K.T."/>
            <person name="Eloe-Fadrosh E.A."/>
            <person name="Kyrpides N.C."/>
            <person name="Woyke T."/>
        </authorList>
    </citation>
    <scope>NUCLEOTIDE SEQUENCE</scope>
    <source>
        <strain evidence="1">GVMAG-M-3300021375-17</strain>
    </source>
</reference>
<name>A0A6C0CKW2_9ZZZZ</name>
<dbReference type="AlphaFoldDB" id="A0A6C0CKW2"/>
<dbReference type="EMBL" id="MN739454">
    <property type="protein sequence ID" value="QHT05426.1"/>
    <property type="molecule type" value="Genomic_DNA"/>
</dbReference>
<sequence>MDYIEYFKSLPSIIIYTDDHEYRNCIRTSFRFDPNERFTFDGKIVDMNQLDDITKDEVLMDCKSISSSMDRLYNETKDQGDFKDLYIKAAGRMFSTNPEIGQAVLCSYDTFHLYHSCVWYYLNGGTSALLCCGKYDELHKYFNS</sequence>
<evidence type="ECO:0000313" key="1">
    <source>
        <dbReference type="EMBL" id="QHT05426.1"/>
    </source>
</evidence>
<organism evidence="1">
    <name type="scientific">viral metagenome</name>
    <dbReference type="NCBI Taxonomy" id="1070528"/>
    <lineage>
        <taxon>unclassified sequences</taxon>
        <taxon>metagenomes</taxon>
        <taxon>organismal metagenomes</taxon>
    </lineage>
</organism>
<proteinExistence type="predicted"/>